<feature type="domain" description="Transposase IS4-like" evidence="1">
    <location>
        <begin position="53"/>
        <end position="166"/>
    </location>
</feature>
<dbReference type="EMBL" id="SFBR01000002">
    <property type="protein sequence ID" value="TRT90890.1"/>
    <property type="molecule type" value="Genomic_DNA"/>
</dbReference>
<dbReference type="PANTHER" id="PTHR30298">
    <property type="entry name" value="H REPEAT-ASSOCIATED PREDICTED TRANSPOSASE"/>
    <property type="match status" value="1"/>
</dbReference>
<name>A0A552AZM5_MICAE</name>
<accession>A0A552AZM5</accession>
<proteinExistence type="predicted"/>
<dbReference type="AlphaFoldDB" id="A0A552AZM5"/>
<dbReference type="InterPro" id="IPR051698">
    <property type="entry name" value="Transposase_11-like"/>
</dbReference>
<protein>
    <submittedName>
        <fullName evidence="2">ISAs1 family transposase</fullName>
    </submittedName>
</protein>
<dbReference type="GO" id="GO:0003677">
    <property type="term" value="F:DNA binding"/>
    <property type="evidence" value="ECO:0007669"/>
    <property type="project" value="InterPro"/>
</dbReference>
<dbReference type="Proteomes" id="UP000316280">
    <property type="component" value="Unassembled WGS sequence"/>
</dbReference>
<evidence type="ECO:0000313" key="2">
    <source>
        <dbReference type="EMBL" id="TRT90890.1"/>
    </source>
</evidence>
<sequence length="167" mass="19595">MVRNTELTDIIFTLDALHYNRVTHQEIIDSNNDDLITLKVNQLNLYKPVEEVKKNSQPVSIDCEDDKSHGRDLIRLTSVFNVTHPFNSVWEHIKSYIKVERYGERGGEEYYNCAYYISSLVESDQTFARKIRGHWNIENQLHWVKDVILALHNRDMNGGNQNAMTWV</sequence>
<dbReference type="GO" id="GO:0004803">
    <property type="term" value="F:transposase activity"/>
    <property type="evidence" value="ECO:0007669"/>
    <property type="project" value="InterPro"/>
</dbReference>
<dbReference type="Pfam" id="PF01609">
    <property type="entry name" value="DDE_Tnp_1"/>
    <property type="match status" value="1"/>
</dbReference>
<dbReference type="InterPro" id="IPR047647">
    <property type="entry name" value="ISAs1_transpos"/>
</dbReference>
<reference evidence="2 3" key="1">
    <citation type="submission" date="2019-01" db="EMBL/GenBank/DDBJ databases">
        <title>Coherence of Microcystis species and biogeography revealed through population genomics.</title>
        <authorList>
            <person name="Perez-Carrascal O.M."/>
            <person name="Terrat Y."/>
            <person name="Giani A."/>
            <person name="Fortin N."/>
            <person name="Tromas N."/>
            <person name="Shapiro B.J."/>
        </authorList>
    </citation>
    <scope>NUCLEOTIDE SEQUENCE [LARGE SCALE GENOMIC DNA]</scope>
    <source>
        <strain evidence="2">Ma_OC_H_19870700_S124</strain>
    </source>
</reference>
<comment type="caution">
    <text evidence="2">The sequence shown here is derived from an EMBL/GenBank/DDBJ whole genome shotgun (WGS) entry which is preliminary data.</text>
</comment>
<dbReference type="GO" id="GO:0006313">
    <property type="term" value="P:DNA transposition"/>
    <property type="evidence" value="ECO:0007669"/>
    <property type="project" value="InterPro"/>
</dbReference>
<dbReference type="PANTHER" id="PTHR30298:SF0">
    <property type="entry name" value="PROTEIN YBFL-RELATED"/>
    <property type="match status" value="1"/>
</dbReference>
<evidence type="ECO:0000313" key="3">
    <source>
        <dbReference type="Proteomes" id="UP000316280"/>
    </source>
</evidence>
<dbReference type="InterPro" id="IPR002559">
    <property type="entry name" value="Transposase_11"/>
</dbReference>
<gene>
    <name evidence="2" type="ORF">EWV63_00160</name>
</gene>
<dbReference type="NCBIfam" id="NF033564">
    <property type="entry name" value="transpos_ISAs1"/>
    <property type="match status" value="1"/>
</dbReference>
<organism evidence="2 3">
    <name type="scientific">Microcystis aeruginosa Ma_OC_H_19870700_S124</name>
    <dbReference type="NCBI Taxonomy" id="2486262"/>
    <lineage>
        <taxon>Bacteria</taxon>
        <taxon>Bacillati</taxon>
        <taxon>Cyanobacteriota</taxon>
        <taxon>Cyanophyceae</taxon>
        <taxon>Oscillatoriophycideae</taxon>
        <taxon>Chroococcales</taxon>
        <taxon>Microcystaceae</taxon>
        <taxon>Microcystis</taxon>
    </lineage>
</organism>
<evidence type="ECO:0000259" key="1">
    <source>
        <dbReference type="Pfam" id="PF01609"/>
    </source>
</evidence>